<dbReference type="Proteomes" id="UP000663882">
    <property type="component" value="Unassembled WGS sequence"/>
</dbReference>
<organism evidence="1 2">
    <name type="scientific">Rotaria sordida</name>
    <dbReference type="NCBI Taxonomy" id="392033"/>
    <lineage>
        <taxon>Eukaryota</taxon>
        <taxon>Metazoa</taxon>
        <taxon>Spiralia</taxon>
        <taxon>Gnathifera</taxon>
        <taxon>Rotifera</taxon>
        <taxon>Eurotatoria</taxon>
        <taxon>Bdelloidea</taxon>
        <taxon>Philodinida</taxon>
        <taxon>Philodinidae</taxon>
        <taxon>Rotaria</taxon>
    </lineage>
</organism>
<proteinExistence type="predicted"/>
<comment type="caution">
    <text evidence="1">The sequence shown here is derived from an EMBL/GenBank/DDBJ whole genome shotgun (WGS) entry which is preliminary data.</text>
</comment>
<evidence type="ECO:0000313" key="2">
    <source>
        <dbReference type="Proteomes" id="UP000663882"/>
    </source>
</evidence>
<name>A0A815HQQ1_9BILA</name>
<protein>
    <submittedName>
        <fullName evidence="1">Uncharacterized protein</fullName>
    </submittedName>
</protein>
<evidence type="ECO:0000313" key="1">
    <source>
        <dbReference type="EMBL" id="CAF1354966.1"/>
    </source>
</evidence>
<gene>
    <name evidence="1" type="ORF">RFH988_LOCUS32504</name>
</gene>
<sequence>MHNILENSQIARIKHNDDNGRLLAFESVAVNRTS</sequence>
<dbReference type="AlphaFoldDB" id="A0A815HQQ1"/>
<feature type="non-terminal residue" evidence="1">
    <location>
        <position position="1"/>
    </location>
</feature>
<reference evidence="1" key="1">
    <citation type="submission" date="2021-02" db="EMBL/GenBank/DDBJ databases">
        <authorList>
            <person name="Nowell W R."/>
        </authorList>
    </citation>
    <scope>NUCLEOTIDE SEQUENCE</scope>
</reference>
<dbReference type="EMBL" id="CAJNOO010003791">
    <property type="protein sequence ID" value="CAF1354966.1"/>
    <property type="molecule type" value="Genomic_DNA"/>
</dbReference>
<accession>A0A815HQQ1</accession>